<dbReference type="EMBL" id="KV425687">
    <property type="protein sequence ID" value="KZT18347.1"/>
    <property type="molecule type" value="Genomic_DNA"/>
</dbReference>
<protein>
    <recommendedName>
        <fullName evidence="3">GAG-pre-integrase domain-containing protein</fullName>
    </recommendedName>
</protein>
<accession>A0A165MHR5</accession>
<name>A0A165MHR5_9AGAM</name>
<dbReference type="InParanoid" id="A0A165MHR5"/>
<sequence>LGHTNPRTVVEMATHNSVTGMRIDLSTQPPKCDHCILGKQVKNSPPKVRAGAKADRKLGIIFADLMEESVVSASGKKFVLNLVDDHTSFMWSIPLPTK</sequence>
<dbReference type="STRING" id="1314782.A0A165MHR5"/>
<organism evidence="1 2">
    <name type="scientific">Neolentinus lepideus HHB14362 ss-1</name>
    <dbReference type="NCBI Taxonomy" id="1314782"/>
    <lineage>
        <taxon>Eukaryota</taxon>
        <taxon>Fungi</taxon>
        <taxon>Dikarya</taxon>
        <taxon>Basidiomycota</taxon>
        <taxon>Agaricomycotina</taxon>
        <taxon>Agaricomycetes</taxon>
        <taxon>Gloeophyllales</taxon>
        <taxon>Gloeophyllaceae</taxon>
        <taxon>Neolentinus</taxon>
    </lineage>
</organism>
<evidence type="ECO:0000313" key="1">
    <source>
        <dbReference type="EMBL" id="KZT18347.1"/>
    </source>
</evidence>
<dbReference type="AlphaFoldDB" id="A0A165MHR5"/>
<feature type="non-terminal residue" evidence="1">
    <location>
        <position position="98"/>
    </location>
</feature>
<dbReference type="Proteomes" id="UP000076761">
    <property type="component" value="Unassembled WGS sequence"/>
</dbReference>
<evidence type="ECO:0000313" key="2">
    <source>
        <dbReference type="Proteomes" id="UP000076761"/>
    </source>
</evidence>
<evidence type="ECO:0008006" key="3">
    <source>
        <dbReference type="Google" id="ProtNLM"/>
    </source>
</evidence>
<gene>
    <name evidence="1" type="ORF">NEOLEDRAFT_1046329</name>
</gene>
<feature type="non-terminal residue" evidence="1">
    <location>
        <position position="1"/>
    </location>
</feature>
<keyword evidence="2" id="KW-1185">Reference proteome</keyword>
<proteinExistence type="predicted"/>
<dbReference type="OrthoDB" id="2713924at2759"/>
<reference evidence="1 2" key="1">
    <citation type="journal article" date="2016" name="Mol. Biol. Evol.">
        <title>Comparative Genomics of Early-Diverging Mushroom-Forming Fungi Provides Insights into the Origins of Lignocellulose Decay Capabilities.</title>
        <authorList>
            <person name="Nagy L.G."/>
            <person name="Riley R."/>
            <person name="Tritt A."/>
            <person name="Adam C."/>
            <person name="Daum C."/>
            <person name="Floudas D."/>
            <person name="Sun H."/>
            <person name="Yadav J.S."/>
            <person name="Pangilinan J."/>
            <person name="Larsson K.H."/>
            <person name="Matsuura K."/>
            <person name="Barry K."/>
            <person name="Labutti K."/>
            <person name="Kuo R."/>
            <person name="Ohm R.A."/>
            <person name="Bhattacharya S.S."/>
            <person name="Shirouzu T."/>
            <person name="Yoshinaga Y."/>
            <person name="Martin F.M."/>
            <person name="Grigoriev I.V."/>
            <person name="Hibbett D.S."/>
        </authorList>
    </citation>
    <scope>NUCLEOTIDE SEQUENCE [LARGE SCALE GENOMIC DNA]</scope>
    <source>
        <strain evidence="1 2">HHB14362 ss-1</strain>
    </source>
</reference>